<dbReference type="InterPro" id="IPR006680">
    <property type="entry name" value="Amidohydro-rel"/>
</dbReference>
<dbReference type="AlphaFoldDB" id="A0AAU7CIQ2"/>
<dbReference type="Gene3D" id="3.20.20.140">
    <property type="entry name" value="Metal-dependent hydrolases"/>
    <property type="match status" value="1"/>
</dbReference>
<dbReference type="InterPro" id="IPR032466">
    <property type="entry name" value="Metal_Hydrolase"/>
</dbReference>
<dbReference type="InterPro" id="IPR019546">
    <property type="entry name" value="TAT_signal_bac_arc"/>
</dbReference>
<name>A0AAU7CIQ2_9BACT</name>
<gene>
    <name evidence="3" type="ORF">V5E97_02365</name>
</gene>
<dbReference type="InterPro" id="IPR006311">
    <property type="entry name" value="TAT_signal"/>
</dbReference>
<proteinExistence type="predicted"/>
<dbReference type="SUPFAM" id="SSF51556">
    <property type="entry name" value="Metallo-dependent hydrolases"/>
    <property type="match status" value="1"/>
</dbReference>
<dbReference type="GO" id="GO:0016831">
    <property type="term" value="F:carboxy-lyase activity"/>
    <property type="evidence" value="ECO:0007669"/>
    <property type="project" value="InterPro"/>
</dbReference>
<accession>A0AAU7CIQ2</accession>
<keyword evidence="1" id="KW-0456">Lyase</keyword>
<dbReference type="PANTHER" id="PTHR21240">
    <property type="entry name" value="2-AMINO-3-CARBOXYLMUCONATE-6-SEMIALDEHYDE DECARBOXYLASE"/>
    <property type="match status" value="1"/>
</dbReference>
<evidence type="ECO:0000259" key="2">
    <source>
        <dbReference type="Pfam" id="PF04909"/>
    </source>
</evidence>
<dbReference type="GO" id="GO:0016787">
    <property type="term" value="F:hydrolase activity"/>
    <property type="evidence" value="ECO:0007669"/>
    <property type="project" value="InterPro"/>
</dbReference>
<dbReference type="Pfam" id="PF04909">
    <property type="entry name" value="Amidohydro_2"/>
    <property type="match status" value="1"/>
</dbReference>
<evidence type="ECO:0000313" key="3">
    <source>
        <dbReference type="EMBL" id="XBH04884.1"/>
    </source>
</evidence>
<organism evidence="3">
    <name type="scientific">Singulisphaera sp. Ch08</name>
    <dbReference type="NCBI Taxonomy" id="3120278"/>
    <lineage>
        <taxon>Bacteria</taxon>
        <taxon>Pseudomonadati</taxon>
        <taxon>Planctomycetota</taxon>
        <taxon>Planctomycetia</taxon>
        <taxon>Isosphaerales</taxon>
        <taxon>Isosphaeraceae</taxon>
        <taxon>Singulisphaera</taxon>
    </lineage>
</organism>
<reference evidence="3" key="1">
    <citation type="submission" date="2024-05" db="EMBL/GenBank/DDBJ databases">
        <title>Planctomycetes of the genus Singulisphaera possess chitinolytic capabilities.</title>
        <authorList>
            <person name="Ivanova A."/>
        </authorList>
    </citation>
    <scope>NUCLEOTIDE SEQUENCE</scope>
    <source>
        <strain evidence="3">Ch08T</strain>
    </source>
</reference>
<dbReference type="RefSeq" id="WP_406697686.1">
    <property type="nucleotide sequence ID" value="NZ_CP155447.1"/>
</dbReference>
<dbReference type="InterPro" id="IPR032465">
    <property type="entry name" value="ACMSD"/>
</dbReference>
<evidence type="ECO:0000256" key="1">
    <source>
        <dbReference type="ARBA" id="ARBA00023239"/>
    </source>
</evidence>
<feature type="domain" description="Amidohydrolase-related" evidence="2">
    <location>
        <begin position="52"/>
        <end position="295"/>
    </location>
</feature>
<protein>
    <submittedName>
        <fullName evidence="3">Amidohydrolase family protein</fullName>
    </submittedName>
</protein>
<dbReference type="PROSITE" id="PS51318">
    <property type="entry name" value="TAT"/>
    <property type="match status" value="1"/>
</dbReference>
<dbReference type="NCBIfam" id="TIGR01409">
    <property type="entry name" value="TAT_signal_seq"/>
    <property type="match status" value="1"/>
</dbReference>
<sequence length="302" mass="33150">MTPTAPETPPSRRQFLKQATAAATLLGTDLAQRVARGAPEPDAKPGPRPKVIDCHGHLTHRSRPTWEKEDRDLIEAADRLGIDQLCCSLLTPKRPASAEGFRECNRWTLDATKRFPDRVLGYCFVNPGHKDEALEDIKRCVGEGFVGIKMYNDFFATDPVVFPIVELAIELNVPILHHAGHLHYFLKEQPRISDGGHFAELAKRYPEAKLICAHACGGGDWEWTIKALRHAPTVYLDTSGSVTDDGVIEFAVNTLGADRLVFGCDMSMSAGMGRIRGADLDPATKAKILGGNMEAILKGRKS</sequence>
<dbReference type="EMBL" id="CP155447">
    <property type="protein sequence ID" value="XBH04884.1"/>
    <property type="molecule type" value="Genomic_DNA"/>
</dbReference>